<protein>
    <recommendedName>
        <fullName evidence="4">Tyr recombinase domain-containing protein</fullName>
    </recommendedName>
</protein>
<organism evidence="2 3">
    <name type="scientific">Photinus pyralis</name>
    <name type="common">Common eastern firefly</name>
    <name type="synonym">Lampyris pyralis</name>
    <dbReference type="NCBI Taxonomy" id="7054"/>
    <lineage>
        <taxon>Eukaryota</taxon>
        <taxon>Metazoa</taxon>
        <taxon>Ecdysozoa</taxon>
        <taxon>Arthropoda</taxon>
        <taxon>Hexapoda</taxon>
        <taxon>Insecta</taxon>
        <taxon>Pterygota</taxon>
        <taxon>Neoptera</taxon>
        <taxon>Endopterygota</taxon>
        <taxon>Coleoptera</taxon>
        <taxon>Polyphaga</taxon>
        <taxon>Elateriformia</taxon>
        <taxon>Elateroidea</taxon>
        <taxon>Lampyridae</taxon>
        <taxon>Lampyrinae</taxon>
        <taxon>Photinus</taxon>
    </lineage>
</organism>
<dbReference type="InterPro" id="IPR011010">
    <property type="entry name" value="DNA_brk_join_enz"/>
</dbReference>
<keyword evidence="3" id="KW-1185">Reference proteome</keyword>
<comment type="caution">
    <text evidence="2">The sequence shown here is derived from an EMBL/GenBank/DDBJ whole genome shotgun (WGS) entry which is preliminary data.</text>
</comment>
<name>A0A5N4AHW9_PHOPY</name>
<accession>A0A5N4AHW9</accession>
<dbReference type="EMBL" id="VVIM01000007">
    <property type="protein sequence ID" value="KAB0796901.1"/>
    <property type="molecule type" value="Genomic_DNA"/>
</dbReference>
<evidence type="ECO:0000256" key="1">
    <source>
        <dbReference type="ARBA" id="ARBA00023172"/>
    </source>
</evidence>
<evidence type="ECO:0008006" key="4">
    <source>
        <dbReference type="Google" id="ProtNLM"/>
    </source>
</evidence>
<sequence length="217" mass="24772">MTENKCKEPLGIKMAAARAVESLLPTKSKNLYNKRYEEFKKWCASKTVQEYTENAMLAYFEEKQQGFSPSSLWSLYSMHKATILVKKNIDISRFPKLIAFIKRQNDGYKPKKSKVLTREEMDRFLKDAPNDKYLLSKVVLTLGVAGACRGNELCTSKITDVCDVGDMLVVNIRDTKTNVDRTFTIVNNDRKIRGEHVAPIINLHNCENCIINVNIAK</sequence>
<dbReference type="GO" id="GO:0006310">
    <property type="term" value="P:DNA recombination"/>
    <property type="evidence" value="ECO:0007669"/>
    <property type="project" value="UniProtKB-KW"/>
</dbReference>
<gene>
    <name evidence="2" type="ORF">PPYR_10962</name>
</gene>
<evidence type="ECO:0000313" key="3">
    <source>
        <dbReference type="Proteomes" id="UP000327044"/>
    </source>
</evidence>
<dbReference type="Gene3D" id="1.10.443.10">
    <property type="entry name" value="Intergrase catalytic core"/>
    <property type="match status" value="1"/>
</dbReference>
<dbReference type="InterPro" id="IPR013762">
    <property type="entry name" value="Integrase-like_cat_sf"/>
</dbReference>
<dbReference type="GO" id="GO:0003677">
    <property type="term" value="F:DNA binding"/>
    <property type="evidence" value="ECO:0007669"/>
    <property type="project" value="InterPro"/>
</dbReference>
<proteinExistence type="predicted"/>
<dbReference type="AlphaFoldDB" id="A0A5N4AHW9"/>
<dbReference type="InParanoid" id="A0A5N4AHW9"/>
<evidence type="ECO:0000313" key="2">
    <source>
        <dbReference type="EMBL" id="KAB0796901.1"/>
    </source>
</evidence>
<dbReference type="SUPFAM" id="SSF56349">
    <property type="entry name" value="DNA breaking-rejoining enzymes"/>
    <property type="match status" value="1"/>
</dbReference>
<keyword evidence="1" id="KW-0233">DNA recombination</keyword>
<dbReference type="Proteomes" id="UP000327044">
    <property type="component" value="Unassembled WGS sequence"/>
</dbReference>
<dbReference type="GO" id="GO:0015074">
    <property type="term" value="P:DNA integration"/>
    <property type="evidence" value="ECO:0007669"/>
    <property type="project" value="InterPro"/>
</dbReference>
<reference evidence="2 3" key="1">
    <citation type="journal article" date="2018" name="Elife">
        <title>Firefly genomes illuminate parallel origins of bioluminescence in beetles.</title>
        <authorList>
            <person name="Fallon T.R."/>
            <person name="Lower S.E."/>
            <person name="Chang C.H."/>
            <person name="Bessho-Uehara M."/>
            <person name="Martin G.J."/>
            <person name="Bewick A.J."/>
            <person name="Behringer M."/>
            <person name="Debat H.J."/>
            <person name="Wong I."/>
            <person name="Day J.C."/>
            <person name="Suvorov A."/>
            <person name="Silva C.J."/>
            <person name="Stanger-Hall K.F."/>
            <person name="Hall D.W."/>
            <person name="Schmitz R.J."/>
            <person name="Nelson D.R."/>
            <person name="Lewis S.M."/>
            <person name="Shigenobu S."/>
            <person name="Bybee S.M."/>
            <person name="Larracuente A.M."/>
            <person name="Oba Y."/>
            <person name="Weng J.K."/>
        </authorList>
    </citation>
    <scope>NUCLEOTIDE SEQUENCE [LARGE SCALE GENOMIC DNA]</scope>
    <source>
        <strain evidence="2">1611_PpyrPB1</strain>
        <tissue evidence="2">Whole body</tissue>
    </source>
</reference>